<evidence type="ECO:0000256" key="4">
    <source>
        <dbReference type="ARBA" id="ARBA00023054"/>
    </source>
</evidence>
<accession>A0A1V9ZVH8</accession>
<comment type="function">
    <text evidence="11">Component of the nexin-dynein regulatory complex (N-DRC), a key regulator of ciliary/flagellar motility which maintains the alignment and integrity of the distal axoneme and regulates microtubule sliding in motile axonemes. Plays a critical role in the assembly of N-DRC and also stabilizes the assembly of multiple inner dynein arms and radial spokes. Coassembles with DRC1 to form a central scaffold needed for assembly of the N-DRC and its attachment to the outer doublet microtubules.</text>
</comment>
<reference evidence="16 17" key="1">
    <citation type="journal article" date="2014" name="Genome Biol. Evol.">
        <title>The secreted proteins of Achlya hypogyna and Thraustotheca clavata identify the ancestral oomycete secretome and reveal gene acquisitions by horizontal gene transfer.</title>
        <authorList>
            <person name="Misner I."/>
            <person name="Blouin N."/>
            <person name="Leonard G."/>
            <person name="Richards T.A."/>
            <person name="Lane C.E."/>
        </authorList>
    </citation>
    <scope>NUCLEOTIDE SEQUENCE [LARGE SCALE GENOMIC DNA]</scope>
    <source>
        <strain evidence="16 17">ATCC 34112</strain>
    </source>
</reference>
<evidence type="ECO:0000256" key="5">
    <source>
        <dbReference type="ARBA" id="ARBA00023069"/>
    </source>
</evidence>
<keyword evidence="4 12" id="KW-0175">Coiled coil</keyword>
<name>A0A1V9ZVH8_9STRA</name>
<protein>
    <recommendedName>
        <fullName evidence="10">Dynein regulatory complex subunit 2</fullName>
    </recommendedName>
</protein>
<dbReference type="OrthoDB" id="7760980at2759"/>
<dbReference type="SUPFAM" id="SSF81606">
    <property type="entry name" value="PP2C-like"/>
    <property type="match status" value="1"/>
</dbReference>
<feature type="compositionally biased region" description="Basic and acidic residues" evidence="13">
    <location>
        <begin position="813"/>
        <end position="822"/>
    </location>
</feature>
<dbReference type="Proteomes" id="UP000243217">
    <property type="component" value="Unassembled WGS sequence"/>
</dbReference>
<evidence type="ECO:0000256" key="7">
    <source>
        <dbReference type="ARBA" id="ARBA00023273"/>
    </source>
</evidence>
<keyword evidence="14" id="KW-0812">Transmembrane</keyword>
<feature type="region of interest" description="Disordered" evidence="13">
    <location>
        <begin position="1352"/>
        <end position="1393"/>
    </location>
</feature>
<gene>
    <name evidence="16" type="ORF">THRCLA_05598</name>
</gene>
<comment type="subcellular location">
    <subcellularLocation>
        <location evidence="1">Cytoplasm</location>
        <location evidence="1">Cytoskeleton</location>
        <location evidence="1">Flagellum axoneme</location>
    </subcellularLocation>
    <subcellularLocation>
        <location evidence="8">Cytoplasm</location>
        <location evidence="8">Cytoskeleton</location>
        <location evidence="8">Flagellum basal body</location>
    </subcellularLocation>
</comment>
<keyword evidence="5" id="KW-0969">Cilium</keyword>
<comment type="similarity">
    <text evidence="9">Belongs to the DRC2 family.</text>
</comment>
<evidence type="ECO:0000256" key="9">
    <source>
        <dbReference type="ARBA" id="ARBA00038424"/>
    </source>
</evidence>
<dbReference type="PANTHER" id="PTHR21625:SF0">
    <property type="entry name" value="DYNEIN REGULATORY COMPLEX SUBUNIT 2"/>
    <property type="match status" value="1"/>
</dbReference>
<sequence>MATNPWQMEQPHEEQTGLQSFLQIWEGIAVKFDDEIHDESMKSIQTIQLMNDITKTEHALFEVLLMIDSIEFQAATAPLLSTKVIAARKLMLNGIKQQIDYFQALRPLILHKLQTPFTSNMLAIESQHHQNTIKMMETIENNSEVIKNCIEQLSKDPERLIHIPSLDQELTLLLANSITSRCFTWNNFFIFKLTMEPQSTPTADAPYIETKEVRLEAADNNTKSALPSINRKFLVVFAIIVFVLLNGIALYLLHFLDRPNNKSNTVTVSSASFTSAAANTDKKAVSFYANGTLRVGAGTTAYLDAATLPSSNIHYIYTSPLSTSANAATSILSYYFPTEDQSTITTMTVNADKTITIAAASSDNTVASKRIRGIATLSATQAVFLEVTSAGVVTVAPAAITSSSVSYLPSKRAAVATGSISNNIGMVSATSFVTVSYEPYSSTAAYYQFLTGGDVASDGTITLSTPLNFGDANSYLVTPSVATSFGNPVAVPEITGGFMITWWSSTTTSNKGICVYVGKYTSGALSKVVETCNSMYLPSTFVHATKVASGVYALAFYNGNNQNTLTIAMVQISSATSTVYFRGAYKYSDASGSFDFGSFYSWSPKPSLKMLSANRLAIAFFNPSSSGMPFTQVFQVTETFSLVPTTPLMRVSDGTFTLSGTSIASGTVTMDIIPASDESYVVGYAGVLGTVGVKRFSLIESWGKVAGLGSGSNGITMNGIATVDGSLTTGQMYFTTTGGNIVAATSTDPNANYFYAGANTIVSKDSRIGVAILNRRGVSMSPFVVHVAIKARGGAQLGKPVKGSSKDKKVKKDGKGGATEEEKRLADSINRLEMNDYLKKLAVSKKQQLKEYMEKEQKISKMNKLKIQNHWRKIMRLVKVEALRKEVEIKSQNHERDVDRKDAIIQMLDRDLEEAEEQYQMALRSHLLNVDQLIDLQDGRLLALENEFEKDLQILEKEFSIEKEKINKQHQMEKHELLNIMRAVEAQEKEREGEARQEHEQLREEIRNKNLEDINVLRITLDSNIEELEQHFETAHLNYLQNTDQRTQDFKYLTAKDQELSKDIEIKIRKIERLQSNLTHWRTKIAQNVRECTERNKALEEEKAQISSHFQQLKAKMNHMRDEHRKRLTELSHSARATKLKLQEEQDLAERILKLGELARKLETEREQVLPFYHSTIEDEQQANDAVKSLKQEHQQLHPGQVEDISDIDPIENAKIRMLQPHGELNGEPVQEWEYMDLFWKRYNKALLDTMAVQKEKARYEQENRELQAVLKQYLDGISVNEQVMSSINPLFVVNGRLALNQPTAHDKNHTIVDANHMSIDSLFIMMPRWNRRVSEAPMQSTPSLHMTFRKSSEVTPIPASGHSSREPLSTNLAVSPSQPAFLPNNKSPPPQENIIRRISRALLGRTDGVAPSTQVPSSRRKSSLKVVTDYLSGSFRTSKSEIGSSRHVENGLDAFSIQKDLLIMADGSMDSDLPSKIFAKELVEHVTKLLILYMSSDEFKQDCPIIQHSNSIKNLVFNAIKVVRELPEYTASEQAAEASLSIAMVHRGASTPRLLSFTIGDTKTLVIRNGALFFESASLIHSFNTPACIASQSIQSFEKEVLFESVNLEPKDILLICSDGVTDNVYAHELIEMVGAAFPIGDCQSAAHNVVQLAIHNFENPLNAYSPFSMAASSELYRQIDTDPSMMAQYSAVIQKDTNIKFNPLTRTSCTFLGQHYELEVLAMLASVATGHSDDATVIIVTV</sequence>
<dbReference type="InterPro" id="IPR001932">
    <property type="entry name" value="PPM-type_phosphatase-like_dom"/>
</dbReference>
<feature type="coiled-coil region" evidence="12">
    <location>
        <begin position="845"/>
        <end position="1012"/>
    </location>
</feature>
<keyword evidence="17" id="KW-1185">Reference proteome</keyword>
<evidence type="ECO:0000256" key="10">
    <source>
        <dbReference type="ARBA" id="ARBA00040899"/>
    </source>
</evidence>
<organism evidence="16 17">
    <name type="scientific">Thraustotheca clavata</name>
    <dbReference type="NCBI Taxonomy" id="74557"/>
    <lineage>
        <taxon>Eukaryota</taxon>
        <taxon>Sar</taxon>
        <taxon>Stramenopiles</taxon>
        <taxon>Oomycota</taxon>
        <taxon>Saprolegniomycetes</taxon>
        <taxon>Saprolegniales</taxon>
        <taxon>Achlyaceae</taxon>
        <taxon>Thraustotheca</taxon>
    </lineage>
</organism>
<keyword evidence="3" id="KW-0282">Flagellum</keyword>
<evidence type="ECO:0000256" key="8">
    <source>
        <dbReference type="ARBA" id="ARBA00037841"/>
    </source>
</evidence>
<dbReference type="GO" id="GO:0070286">
    <property type="term" value="P:axonemal dynein complex assembly"/>
    <property type="evidence" value="ECO:0007669"/>
    <property type="project" value="InterPro"/>
</dbReference>
<evidence type="ECO:0000256" key="2">
    <source>
        <dbReference type="ARBA" id="ARBA00022490"/>
    </source>
</evidence>
<dbReference type="InterPro" id="IPR039750">
    <property type="entry name" value="DRC1/DRC2"/>
</dbReference>
<feature type="coiled-coil region" evidence="12">
    <location>
        <begin position="1250"/>
        <end position="1277"/>
    </location>
</feature>
<keyword evidence="14" id="KW-0472">Membrane</keyword>
<dbReference type="EMBL" id="JNBS01001302">
    <property type="protein sequence ID" value="OQS01995.1"/>
    <property type="molecule type" value="Genomic_DNA"/>
</dbReference>
<dbReference type="STRING" id="74557.A0A1V9ZVH8"/>
<dbReference type="Pfam" id="PF14772">
    <property type="entry name" value="NYD-SP28"/>
    <property type="match status" value="1"/>
</dbReference>
<evidence type="ECO:0000256" key="1">
    <source>
        <dbReference type="ARBA" id="ARBA00004611"/>
    </source>
</evidence>
<evidence type="ECO:0000313" key="16">
    <source>
        <dbReference type="EMBL" id="OQS01995.1"/>
    </source>
</evidence>
<keyword evidence="2" id="KW-0963">Cytoplasm</keyword>
<evidence type="ECO:0000256" key="3">
    <source>
        <dbReference type="ARBA" id="ARBA00022846"/>
    </source>
</evidence>
<evidence type="ECO:0000256" key="12">
    <source>
        <dbReference type="SAM" id="Coils"/>
    </source>
</evidence>
<dbReference type="GO" id="GO:0005858">
    <property type="term" value="C:axonemal dynein complex"/>
    <property type="evidence" value="ECO:0007669"/>
    <property type="project" value="InterPro"/>
</dbReference>
<evidence type="ECO:0000256" key="6">
    <source>
        <dbReference type="ARBA" id="ARBA00023212"/>
    </source>
</evidence>
<evidence type="ECO:0000256" key="14">
    <source>
        <dbReference type="SAM" id="Phobius"/>
    </source>
</evidence>
<dbReference type="GO" id="GO:0003352">
    <property type="term" value="P:regulation of cilium movement"/>
    <property type="evidence" value="ECO:0007669"/>
    <property type="project" value="TreeGrafter"/>
</dbReference>
<evidence type="ECO:0000313" key="17">
    <source>
        <dbReference type="Proteomes" id="UP000243217"/>
    </source>
</evidence>
<dbReference type="SMART" id="SM00331">
    <property type="entry name" value="PP2C_SIG"/>
    <property type="match status" value="1"/>
</dbReference>
<evidence type="ECO:0000259" key="15">
    <source>
        <dbReference type="SMART" id="SM00331"/>
    </source>
</evidence>
<evidence type="ECO:0000256" key="13">
    <source>
        <dbReference type="SAM" id="MobiDB-lite"/>
    </source>
</evidence>
<dbReference type="Gene3D" id="3.60.40.10">
    <property type="entry name" value="PPM-type phosphatase domain"/>
    <property type="match status" value="1"/>
</dbReference>
<evidence type="ECO:0000256" key="11">
    <source>
        <dbReference type="ARBA" id="ARBA00045865"/>
    </source>
</evidence>
<proteinExistence type="inferred from homology"/>
<dbReference type="InterPro" id="IPR036457">
    <property type="entry name" value="PPM-type-like_dom_sf"/>
</dbReference>
<dbReference type="GO" id="GO:0060285">
    <property type="term" value="P:cilium-dependent cell motility"/>
    <property type="evidence" value="ECO:0007669"/>
    <property type="project" value="TreeGrafter"/>
</dbReference>
<keyword evidence="14" id="KW-1133">Transmembrane helix</keyword>
<feature type="coiled-coil region" evidence="12">
    <location>
        <begin position="1082"/>
        <end position="1116"/>
    </location>
</feature>
<keyword evidence="7" id="KW-0966">Cell projection</keyword>
<feature type="domain" description="PPM-type phosphatase" evidence="15">
    <location>
        <begin position="1441"/>
        <end position="1744"/>
    </location>
</feature>
<feature type="compositionally biased region" description="Polar residues" evidence="13">
    <location>
        <begin position="1367"/>
        <end position="1379"/>
    </location>
</feature>
<feature type="transmembrane region" description="Helical" evidence="14">
    <location>
        <begin position="233"/>
        <end position="256"/>
    </location>
</feature>
<dbReference type="PANTHER" id="PTHR21625">
    <property type="entry name" value="NYD-SP28 PROTEIN"/>
    <property type="match status" value="1"/>
</dbReference>
<keyword evidence="6" id="KW-0206">Cytoskeleton</keyword>
<dbReference type="InterPro" id="IPR039505">
    <property type="entry name" value="DRC1/2_N"/>
</dbReference>
<feature type="region of interest" description="Disordered" evidence="13">
    <location>
        <begin position="796"/>
        <end position="822"/>
    </location>
</feature>
<comment type="caution">
    <text evidence="16">The sequence shown here is derived from an EMBL/GenBank/DDBJ whole genome shotgun (WGS) entry which is preliminary data.</text>
</comment>